<accession>A0ACC1JX35</accession>
<gene>
    <name evidence="1" type="ORF">IWQ57_003210</name>
</gene>
<sequence>MGKRKSSRKVQAKKVIKLETSFTCLHCNHEKSVTVKIDKDMGIGTLRCKVCGQTFQSRVTRLEGAVDVYAEWVDACERVNREGDRGTGSRQRGYSDDEAGRSSDDDNGRGASRRRRSASPGARPSAARDAYGVPAQLSDDDSEIDDF</sequence>
<keyword evidence="2" id="KW-1185">Reference proteome</keyword>
<dbReference type="Proteomes" id="UP001140234">
    <property type="component" value="Unassembled WGS sequence"/>
</dbReference>
<evidence type="ECO:0000313" key="2">
    <source>
        <dbReference type="Proteomes" id="UP001140234"/>
    </source>
</evidence>
<reference evidence="1" key="1">
    <citation type="submission" date="2022-07" db="EMBL/GenBank/DDBJ databases">
        <title>Phylogenomic reconstructions and comparative analyses of Kickxellomycotina fungi.</title>
        <authorList>
            <person name="Reynolds N.K."/>
            <person name="Stajich J.E."/>
            <person name="Barry K."/>
            <person name="Grigoriev I.V."/>
            <person name="Crous P."/>
            <person name="Smith M.E."/>
        </authorList>
    </citation>
    <scope>NUCLEOTIDE SEQUENCE</scope>
    <source>
        <strain evidence="1">CBS 109366</strain>
    </source>
</reference>
<proteinExistence type="predicted"/>
<dbReference type="EMBL" id="JANBUJ010000994">
    <property type="protein sequence ID" value="KAJ2769188.1"/>
    <property type="molecule type" value="Genomic_DNA"/>
</dbReference>
<protein>
    <submittedName>
        <fullName evidence="1">Uncharacterized protein</fullName>
    </submittedName>
</protein>
<name>A0ACC1JX35_9FUNG</name>
<evidence type="ECO:0000313" key="1">
    <source>
        <dbReference type="EMBL" id="KAJ2769188.1"/>
    </source>
</evidence>
<comment type="caution">
    <text evidence="1">The sequence shown here is derived from an EMBL/GenBank/DDBJ whole genome shotgun (WGS) entry which is preliminary data.</text>
</comment>
<organism evidence="1 2">
    <name type="scientific">Coemansia nantahalensis</name>
    <dbReference type="NCBI Taxonomy" id="2789366"/>
    <lineage>
        <taxon>Eukaryota</taxon>
        <taxon>Fungi</taxon>
        <taxon>Fungi incertae sedis</taxon>
        <taxon>Zoopagomycota</taxon>
        <taxon>Kickxellomycotina</taxon>
        <taxon>Kickxellomycetes</taxon>
        <taxon>Kickxellales</taxon>
        <taxon>Kickxellaceae</taxon>
        <taxon>Coemansia</taxon>
    </lineage>
</organism>